<keyword evidence="3" id="KW-1185">Reference proteome</keyword>
<feature type="region of interest" description="Disordered" evidence="1">
    <location>
        <begin position="202"/>
        <end position="227"/>
    </location>
</feature>
<reference evidence="2 3" key="1">
    <citation type="submission" date="2017-07" db="EMBL/GenBank/DDBJ databases">
        <title>Draft Genome Sequences of Select Purple Nonsulfur Bacteria.</title>
        <authorList>
            <person name="Lasarre B."/>
            <person name="Mckinlay J.B."/>
        </authorList>
    </citation>
    <scope>NUCLEOTIDE SEQUENCE [LARGE SCALE GENOMIC DNA]</scope>
    <source>
        <strain evidence="2 3">DSM 5909</strain>
    </source>
</reference>
<evidence type="ECO:0000256" key="1">
    <source>
        <dbReference type="SAM" id="MobiDB-lite"/>
    </source>
</evidence>
<proteinExistence type="predicted"/>
<dbReference type="Proteomes" id="UP000249130">
    <property type="component" value="Unassembled WGS sequence"/>
</dbReference>
<evidence type="ECO:0000313" key="2">
    <source>
        <dbReference type="EMBL" id="RAI45991.1"/>
    </source>
</evidence>
<accession>A0A327L610</accession>
<organism evidence="2 3">
    <name type="scientific">Rhodoplanes roseus</name>
    <dbReference type="NCBI Taxonomy" id="29409"/>
    <lineage>
        <taxon>Bacteria</taxon>
        <taxon>Pseudomonadati</taxon>
        <taxon>Pseudomonadota</taxon>
        <taxon>Alphaproteobacteria</taxon>
        <taxon>Hyphomicrobiales</taxon>
        <taxon>Nitrobacteraceae</taxon>
        <taxon>Rhodoplanes</taxon>
    </lineage>
</organism>
<sequence length="227" mass="25209">MMETSNTTPMLTKGVVMGRNAKKELIQQGYLDNVPDRFRPLFSVVPVFQADSLDDYGILILQAIETIRPTRFTEWVAVKDYVDVTWEIAQYRRVRTSIIDAAVNELVSDLAQAHDGSIPRFGKQHYIPAETMTYDTARFRALVAKLGVSPDLLIGQAFLRRAPELQRIDLLIAVREKALQSILQGLYLGREHALTMAKMREGNGGRALPPPAGAIEPDGASDTNEAA</sequence>
<gene>
    <name evidence="2" type="ORF">CH341_01375</name>
</gene>
<protein>
    <submittedName>
        <fullName evidence="2">Uncharacterized protein</fullName>
    </submittedName>
</protein>
<dbReference type="EMBL" id="NPEX01000004">
    <property type="protein sequence ID" value="RAI45991.1"/>
    <property type="molecule type" value="Genomic_DNA"/>
</dbReference>
<dbReference type="AlphaFoldDB" id="A0A327L610"/>
<name>A0A327L610_9BRAD</name>
<comment type="caution">
    <text evidence="2">The sequence shown here is derived from an EMBL/GenBank/DDBJ whole genome shotgun (WGS) entry which is preliminary data.</text>
</comment>
<evidence type="ECO:0000313" key="3">
    <source>
        <dbReference type="Proteomes" id="UP000249130"/>
    </source>
</evidence>